<feature type="compositionally biased region" description="Low complexity" evidence="2">
    <location>
        <begin position="71"/>
        <end position="104"/>
    </location>
</feature>
<dbReference type="PANTHER" id="PTHR31807">
    <property type="entry name" value="AUGMIN FAMILY MEMBER"/>
    <property type="match status" value="1"/>
</dbReference>
<comment type="similarity">
    <text evidence="1">Belongs to the QWRF family.</text>
</comment>
<dbReference type="InterPro" id="IPR007573">
    <property type="entry name" value="QWRF"/>
</dbReference>
<dbReference type="EMBL" id="JAQQAF010000006">
    <property type="protein sequence ID" value="KAJ8478625.1"/>
    <property type="molecule type" value="Genomic_DNA"/>
</dbReference>
<evidence type="ECO:0000313" key="3">
    <source>
        <dbReference type="EMBL" id="KAJ8478625.1"/>
    </source>
</evidence>
<proteinExistence type="inferred from homology"/>
<comment type="caution">
    <text evidence="3">The sequence shown here is derived from an EMBL/GenBank/DDBJ whole genome shotgun (WGS) entry which is preliminary data.</text>
</comment>
<dbReference type="PANTHER" id="PTHR31807:SF2">
    <property type="entry name" value="PROTEIN SNOWY COTYLEDON 3"/>
    <property type="match status" value="1"/>
</dbReference>
<evidence type="ECO:0000313" key="4">
    <source>
        <dbReference type="Proteomes" id="UP001222027"/>
    </source>
</evidence>
<feature type="region of interest" description="Disordered" evidence="2">
    <location>
        <begin position="326"/>
        <end position="391"/>
    </location>
</feature>
<evidence type="ECO:0000256" key="1">
    <source>
        <dbReference type="ARBA" id="ARBA00010016"/>
    </source>
</evidence>
<evidence type="ECO:0000256" key="2">
    <source>
        <dbReference type="SAM" id="MobiDB-lite"/>
    </source>
</evidence>
<gene>
    <name evidence="3" type="ORF">OPV22_022352</name>
</gene>
<dbReference type="Proteomes" id="UP001222027">
    <property type="component" value="Unassembled WGS sequence"/>
</dbReference>
<feature type="region of interest" description="Disordered" evidence="2">
    <location>
        <begin position="180"/>
        <end position="229"/>
    </location>
</feature>
<feature type="compositionally biased region" description="Low complexity" evidence="2">
    <location>
        <begin position="1"/>
        <end position="12"/>
    </location>
</feature>
<dbReference type="GO" id="GO:0008017">
    <property type="term" value="F:microtubule binding"/>
    <property type="evidence" value="ECO:0007669"/>
    <property type="project" value="TreeGrafter"/>
</dbReference>
<dbReference type="GO" id="GO:0051225">
    <property type="term" value="P:spindle assembly"/>
    <property type="evidence" value="ECO:0007669"/>
    <property type="project" value="TreeGrafter"/>
</dbReference>
<keyword evidence="4" id="KW-1185">Reference proteome</keyword>
<dbReference type="AlphaFoldDB" id="A0AAV8PBY5"/>
<sequence>MVAAIPPANAAASRRHPSNRKNPSPPRHRNDPQNPRRPPLVPSEKDNAVSVTDAAAGGPAPRRPHSREISSRYLSSSSSSSSSTSTSYSTATTLSSSGSSSSSRRFPSPLATLRPSTPPTLSQSAARKRSHSVDRVRPLTPRPDPRAGSSEPSAAARVLCTMTRSLSVSFQGESFFYQTSHAKTASPSPARKPSPERRRVSTVAATPARAGDHSENKRPSDNHRLWPGARHRASNPLMRSLDCSLEQSDSILATVRLMQQSLVFDDGTRRASFDGADLSASSDTDSMSSGSNSAVPELRMVPRSKVASRGISVPARFWQENNSRLRQLPDSGSLPSSSGSSPMVHRQRGLVKKLPVDCPSPSPRLAPSPLRGPIRPSSPDKHMASPSRGMGMVSPLRARSGRTPTSSPFSQPANAPSIISFAAEVRRAKKGENRIEEAHMLRLFDSQHLQWRFVNARAGAALLLHKVNAEKHIYNVWAATSKLRDSVTFKRTKLRLLTQNLKLKSVLHEQMTYLEEWSLMHSNHSSSLSGAIVALNATTLCLPVVGVVKADIQEMKHAVGSAVEVMQAMGSSICFLLSKVEGTSSVISEIAKVAAEERLLLEKSRDLLSTVAAMHVTQCSLQRGVTERAFVGSKRDVLVWTLRPMSLHGGEASDMGLTAIGHWNACREAHVSAWLGARHTRTTLRGPSHTVRGHMGGRDEEGASRTRLVKPPQSCLCSRPDCGRWPVDEPPSNTWVLRPGLVLACRNGIGGGGAVPSRAAIDLSIPSCCPEPVCPFVSSTSPSGIFYSLVVVVLRAEEKEM</sequence>
<accession>A0AAV8PBY5</accession>
<feature type="compositionally biased region" description="Low complexity" evidence="2">
    <location>
        <begin position="328"/>
        <end position="342"/>
    </location>
</feature>
<feature type="region of interest" description="Disordered" evidence="2">
    <location>
        <begin position="684"/>
        <end position="705"/>
    </location>
</feature>
<dbReference type="GO" id="GO:0005880">
    <property type="term" value="C:nuclear microtubule"/>
    <property type="evidence" value="ECO:0007669"/>
    <property type="project" value="TreeGrafter"/>
</dbReference>
<feature type="region of interest" description="Disordered" evidence="2">
    <location>
        <begin position="1"/>
        <end position="153"/>
    </location>
</feature>
<organism evidence="3 4">
    <name type="scientific">Ensete ventricosum</name>
    <name type="common">Abyssinian banana</name>
    <name type="synonym">Musa ensete</name>
    <dbReference type="NCBI Taxonomy" id="4639"/>
    <lineage>
        <taxon>Eukaryota</taxon>
        <taxon>Viridiplantae</taxon>
        <taxon>Streptophyta</taxon>
        <taxon>Embryophyta</taxon>
        <taxon>Tracheophyta</taxon>
        <taxon>Spermatophyta</taxon>
        <taxon>Magnoliopsida</taxon>
        <taxon>Liliopsida</taxon>
        <taxon>Zingiberales</taxon>
        <taxon>Musaceae</taxon>
        <taxon>Ensete</taxon>
    </lineage>
</organism>
<reference evidence="3 4" key="1">
    <citation type="submission" date="2022-12" db="EMBL/GenBank/DDBJ databases">
        <title>Chromosome-scale assembly of the Ensete ventricosum genome.</title>
        <authorList>
            <person name="Dussert Y."/>
            <person name="Stocks J."/>
            <person name="Wendawek A."/>
            <person name="Woldeyes F."/>
            <person name="Nichols R.A."/>
            <person name="Borrell J.S."/>
        </authorList>
    </citation>
    <scope>NUCLEOTIDE SEQUENCE [LARGE SCALE GENOMIC DNA]</scope>
    <source>
        <strain evidence="4">cv. Maze</strain>
        <tissue evidence="3">Seeds</tissue>
    </source>
</reference>
<feature type="region of interest" description="Disordered" evidence="2">
    <location>
        <begin position="275"/>
        <end position="294"/>
    </location>
</feature>
<dbReference type="Pfam" id="PF04484">
    <property type="entry name" value="QWRF"/>
    <property type="match status" value="1"/>
</dbReference>
<feature type="compositionally biased region" description="Basic and acidic residues" evidence="2">
    <location>
        <begin position="210"/>
        <end position="224"/>
    </location>
</feature>
<dbReference type="GO" id="GO:0005737">
    <property type="term" value="C:cytoplasm"/>
    <property type="evidence" value="ECO:0007669"/>
    <property type="project" value="TreeGrafter"/>
</dbReference>
<protein>
    <submittedName>
        <fullName evidence="3">Uncharacterized protein</fullName>
    </submittedName>
</protein>
<name>A0AAV8PBY5_ENSVE</name>
<feature type="compositionally biased region" description="Low complexity" evidence="2">
    <location>
        <begin position="276"/>
        <end position="294"/>
    </location>
</feature>